<comment type="caution">
    <text evidence="2">The sequence shown here is derived from an EMBL/GenBank/DDBJ whole genome shotgun (WGS) entry which is preliminary data.</text>
</comment>
<proteinExistence type="predicted"/>
<name>A0A1R3IJD0_9ROSI</name>
<organism evidence="2 3">
    <name type="scientific">Corchorus olitorius</name>
    <dbReference type="NCBI Taxonomy" id="93759"/>
    <lineage>
        <taxon>Eukaryota</taxon>
        <taxon>Viridiplantae</taxon>
        <taxon>Streptophyta</taxon>
        <taxon>Embryophyta</taxon>
        <taxon>Tracheophyta</taxon>
        <taxon>Spermatophyta</taxon>
        <taxon>Magnoliopsida</taxon>
        <taxon>eudicotyledons</taxon>
        <taxon>Gunneridae</taxon>
        <taxon>Pentapetalae</taxon>
        <taxon>rosids</taxon>
        <taxon>malvids</taxon>
        <taxon>Malvales</taxon>
        <taxon>Malvaceae</taxon>
        <taxon>Grewioideae</taxon>
        <taxon>Apeibeae</taxon>
        <taxon>Corchorus</taxon>
    </lineage>
</organism>
<accession>A0A1R3IJD0</accession>
<gene>
    <name evidence="2" type="ORF">COLO4_22881</name>
</gene>
<evidence type="ECO:0000313" key="2">
    <source>
        <dbReference type="EMBL" id="OMO82699.1"/>
    </source>
</evidence>
<evidence type="ECO:0000256" key="1">
    <source>
        <dbReference type="SAM" id="MobiDB-lite"/>
    </source>
</evidence>
<feature type="region of interest" description="Disordered" evidence="1">
    <location>
        <begin position="181"/>
        <end position="203"/>
    </location>
</feature>
<dbReference type="EMBL" id="AWUE01018082">
    <property type="protein sequence ID" value="OMO82699.1"/>
    <property type="molecule type" value="Genomic_DNA"/>
</dbReference>
<dbReference type="Proteomes" id="UP000187203">
    <property type="component" value="Unassembled WGS sequence"/>
</dbReference>
<reference evidence="3" key="1">
    <citation type="submission" date="2013-09" db="EMBL/GenBank/DDBJ databases">
        <title>Corchorus olitorius genome sequencing.</title>
        <authorList>
            <person name="Alam M."/>
            <person name="Haque M.S."/>
            <person name="Islam M.S."/>
            <person name="Emdad E.M."/>
            <person name="Islam M.M."/>
            <person name="Ahmed B."/>
            <person name="Halim A."/>
            <person name="Hossen Q.M.M."/>
            <person name="Hossain M.Z."/>
            <person name="Ahmed R."/>
            <person name="Khan M.M."/>
            <person name="Islam R."/>
            <person name="Rashid M.M."/>
            <person name="Khan S.A."/>
            <person name="Rahman M.S."/>
            <person name="Alam M."/>
            <person name="Yahiya A.S."/>
            <person name="Khan M.S."/>
            <person name="Azam M.S."/>
            <person name="Haque T."/>
            <person name="Lashkar M.Z.H."/>
            <person name="Akhand A.I."/>
            <person name="Morshed G."/>
            <person name="Roy S."/>
            <person name="Uddin K.S."/>
            <person name="Rabeya T."/>
            <person name="Hossain A.S."/>
            <person name="Chowdhury A."/>
            <person name="Snigdha A.R."/>
            <person name="Mortoza M.S."/>
            <person name="Matin S.A."/>
            <person name="Hoque S.M.E."/>
            <person name="Islam M.K."/>
            <person name="Roy D.K."/>
            <person name="Haider R."/>
            <person name="Moosa M.M."/>
            <person name="Elias S.M."/>
            <person name="Hasan A.M."/>
            <person name="Jahan S."/>
            <person name="Shafiuddin M."/>
            <person name="Mahmood N."/>
            <person name="Shommy N.S."/>
        </authorList>
    </citation>
    <scope>NUCLEOTIDE SEQUENCE [LARGE SCALE GENOMIC DNA]</scope>
    <source>
        <strain evidence="3">cv. O-4</strain>
    </source>
</reference>
<keyword evidence="3" id="KW-1185">Reference proteome</keyword>
<evidence type="ECO:0000313" key="3">
    <source>
        <dbReference type="Proteomes" id="UP000187203"/>
    </source>
</evidence>
<sequence>MPSSSFLESGRQGAFRNHVDSLVLQRKMVARALLPPASQTEGVVAEMRGTEGLGKKENVFNCGVGEKNFLEGKGDNLAEFRAVRKDSSGPNSLEQLYANIPGVGLSMMDCGANDNNKFGPHIGKKIRPAEDINEAVSYSGPAKEYYTMMKETVEGAPFVVGTGEGASHQGRGKFKRVARDAARSSSAALGRQTDQNDGRKRSRDGFFAAAARQVGDDYISLGVDQSETGGKGSNGFIGVMQGRYFDDQTIPEAIARSTVRLVREVERSIDRACYMGREWELSFRLGMRP</sequence>
<protein>
    <submittedName>
        <fullName evidence="2">Uncharacterized protein</fullName>
    </submittedName>
</protein>
<dbReference type="AlphaFoldDB" id="A0A1R3IJD0"/>